<feature type="compositionally biased region" description="Basic and acidic residues" evidence="1">
    <location>
        <begin position="1"/>
        <end position="24"/>
    </location>
</feature>
<evidence type="ECO:0000313" key="3">
    <source>
        <dbReference type="EMBL" id="KAI5061975.1"/>
    </source>
</evidence>
<comment type="caution">
    <text evidence="3">The sequence shown here is derived from an EMBL/GenBank/DDBJ whole genome shotgun (WGS) entry which is preliminary data.</text>
</comment>
<proteinExistence type="predicted"/>
<feature type="transmembrane region" description="Helical" evidence="2">
    <location>
        <begin position="233"/>
        <end position="253"/>
    </location>
</feature>
<accession>A0A9D4Z5K9</accession>
<keyword evidence="2" id="KW-0472">Membrane</keyword>
<dbReference type="GO" id="GO:0047793">
    <property type="term" value="F:cycloeucalenol cycloisomerase activity"/>
    <property type="evidence" value="ECO:0007669"/>
    <property type="project" value="InterPro"/>
</dbReference>
<evidence type="ECO:0000256" key="1">
    <source>
        <dbReference type="SAM" id="MobiDB-lite"/>
    </source>
</evidence>
<feature type="transmembrane region" description="Helical" evidence="2">
    <location>
        <begin position="202"/>
        <end position="221"/>
    </location>
</feature>
<sequence>MGRSQGHDSLKERKSKLHSIDSDKLQQISSEHTDQKKSESLWLASTPSKRWGELFFLFYTPFWLILCLGIVVPFHLYEKFSELEYFLLGLVSAVPSVIVPIFIVGKGDVGKPIWKRYWFKASLWMAIFSYVGNFFWTHYFFTVLGASYTFPSWRFNNVPWTTFFLAHCCFLFYHVVSNITLRRLRHALGNDSMKSVQWMIEALWILALSYATAFAEAWAISEFPYYDFVDRDAMYKVGSLFYAMYFIVSYPMFLRLDENPKDPWSLSRTAIDSLAATMLVTILLDAWRLFIGPIVETPNSMTYKECLKYGIPWMS</sequence>
<dbReference type="PANTHER" id="PTHR35136">
    <property type="entry name" value="CYCLOEUCALENOL CYCLOISOMERASE"/>
    <property type="match status" value="1"/>
</dbReference>
<keyword evidence="2" id="KW-0812">Transmembrane</keyword>
<keyword evidence="2" id="KW-1133">Transmembrane helix</keyword>
<feature type="region of interest" description="Disordered" evidence="1">
    <location>
        <begin position="1"/>
        <end position="32"/>
    </location>
</feature>
<dbReference type="InterPro" id="IPR020532">
    <property type="entry name" value="Cycloeucalenol_cycloisomerase"/>
</dbReference>
<dbReference type="PANTHER" id="PTHR35136:SF1">
    <property type="entry name" value="CYCLOEUCALENOL CYCLOISOMERASE"/>
    <property type="match status" value="1"/>
</dbReference>
<evidence type="ECO:0000256" key="2">
    <source>
        <dbReference type="SAM" id="Phobius"/>
    </source>
</evidence>
<organism evidence="3 4">
    <name type="scientific">Adiantum capillus-veneris</name>
    <name type="common">Maidenhair fern</name>
    <dbReference type="NCBI Taxonomy" id="13818"/>
    <lineage>
        <taxon>Eukaryota</taxon>
        <taxon>Viridiplantae</taxon>
        <taxon>Streptophyta</taxon>
        <taxon>Embryophyta</taxon>
        <taxon>Tracheophyta</taxon>
        <taxon>Polypodiopsida</taxon>
        <taxon>Polypodiidae</taxon>
        <taxon>Polypodiales</taxon>
        <taxon>Pteridineae</taxon>
        <taxon>Pteridaceae</taxon>
        <taxon>Vittarioideae</taxon>
        <taxon>Adiantum</taxon>
    </lineage>
</organism>
<evidence type="ECO:0000313" key="4">
    <source>
        <dbReference type="Proteomes" id="UP000886520"/>
    </source>
</evidence>
<dbReference type="EMBL" id="JABFUD020000022">
    <property type="protein sequence ID" value="KAI5061975.1"/>
    <property type="molecule type" value="Genomic_DNA"/>
</dbReference>
<dbReference type="Proteomes" id="UP000886520">
    <property type="component" value="Chromosome 22"/>
</dbReference>
<evidence type="ECO:0008006" key="5">
    <source>
        <dbReference type="Google" id="ProtNLM"/>
    </source>
</evidence>
<dbReference type="OrthoDB" id="2111841at2759"/>
<feature type="transmembrane region" description="Helical" evidence="2">
    <location>
        <begin position="83"/>
        <end position="105"/>
    </location>
</feature>
<feature type="transmembrane region" description="Helical" evidence="2">
    <location>
        <begin position="117"/>
        <end position="140"/>
    </location>
</feature>
<dbReference type="AlphaFoldDB" id="A0A9D4Z5K9"/>
<gene>
    <name evidence="3" type="ORF">GOP47_0022514</name>
</gene>
<reference evidence="3" key="1">
    <citation type="submission" date="2021-01" db="EMBL/GenBank/DDBJ databases">
        <title>Adiantum capillus-veneris genome.</title>
        <authorList>
            <person name="Fang Y."/>
            <person name="Liao Q."/>
        </authorList>
    </citation>
    <scope>NUCLEOTIDE SEQUENCE</scope>
    <source>
        <strain evidence="3">H3</strain>
        <tissue evidence="3">Leaf</tissue>
    </source>
</reference>
<keyword evidence="4" id="KW-1185">Reference proteome</keyword>
<protein>
    <recommendedName>
        <fullName evidence="5">Cycloeucalenol cycloisomerase</fullName>
    </recommendedName>
</protein>
<feature type="transmembrane region" description="Helical" evidence="2">
    <location>
        <begin position="54"/>
        <end position="77"/>
    </location>
</feature>
<feature type="transmembrane region" description="Helical" evidence="2">
    <location>
        <begin position="160"/>
        <end position="181"/>
    </location>
</feature>
<name>A0A9D4Z5K9_ADICA</name>